<evidence type="ECO:0000313" key="15">
    <source>
        <dbReference type="EMBL" id="KRO62901.1"/>
    </source>
</evidence>
<dbReference type="Gene3D" id="3.30.420.10">
    <property type="entry name" value="Ribonuclease H-like superfamily/Ribonuclease H"/>
    <property type="match status" value="1"/>
</dbReference>
<evidence type="ECO:0000256" key="2">
    <source>
        <dbReference type="ARBA" id="ARBA00022490"/>
    </source>
</evidence>
<evidence type="ECO:0000256" key="8">
    <source>
        <dbReference type="ARBA" id="ARBA00022842"/>
    </source>
</evidence>
<dbReference type="EC" id="3.1.21.10" evidence="13 14"/>
<feature type="binding site" evidence="13">
    <location>
        <position position="7"/>
    </location>
    <ligand>
        <name>Mg(2+)</name>
        <dbReference type="ChEBI" id="CHEBI:18420"/>
        <label>1</label>
    </ligand>
</feature>
<comment type="similarity">
    <text evidence="1 13">Belongs to the RuvC family.</text>
</comment>
<feature type="binding site" evidence="13">
    <location>
        <position position="139"/>
    </location>
    <ligand>
        <name>Mg(2+)</name>
        <dbReference type="ChEBI" id="CHEBI:18420"/>
        <label>1</label>
    </ligand>
</feature>
<evidence type="ECO:0000256" key="13">
    <source>
        <dbReference type="HAMAP-Rule" id="MF_00034"/>
    </source>
</evidence>
<keyword evidence="4 13" id="KW-0479">Metal-binding</keyword>
<keyword evidence="3 13" id="KW-0540">Nuclease</keyword>
<dbReference type="GO" id="GO:0005737">
    <property type="term" value="C:cytoplasm"/>
    <property type="evidence" value="ECO:0007669"/>
    <property type="project" value="UniProtKB-SubCell"/>
</dbReference>
<dbReference type="AlphaFoldDB" id="A0A0R2RJW5"/>
<evidence type="ECO:0000256" key="10">
    <source>
        <dbReference type="ARBA" id="ARBA00023172"/>
    </source>
</evidence>
<dbReference type="GO" id="GO:0008821">
    <property type="term" value="F:crossover junction DNA endonuclease activity"/>
    <property type="evidence" value="ECO:0007669"/>
    <property type="project" value="UniProtKB-UniRule"/>
</dbReference>
<comment type="cofactor">
    <cofactor evidence="13">
        <name>Mg(2+)</name>
        <dbReference type="ChEBI" id="CHEBI:18420"/>
    </cofactor>
    <text evidence="13">Binds 2 Mg(2+) ion per subunit.</text>
</comment>
<keyword evidence="9 13" id="KW-0238">DNA-binding</keyword>
<comment type="function">
    <text evidence="13">The RuvA-RuvB-RuvC complex processes Holliday junction (HJ) DNA during genetic recombination and DNA repair. Endonuclease that resolves HJ intermediates. Cleaves cruciform DNA by making single-stranded nicks across the HJ at symmetrical positions within the homologous arms, yielding a 5'-phosphate and a 3'-hydroxyl group; requires a central core of homology in the junction. The consensus cleavage sequence is 5'-(A/T)TT(C/G)-3'. Cleavage occurs on the 3'-side of the TT dinucleotide at the point of strand exchange. HJ branch migration catalyzed by RuvA-RuvB allows RuvC to scan DNA until it finds its consensus sequence, where it cleaves and resolves the cruciform DNA.</text>
</comment>
<evidence type="ECO:0000256" key="5">
    <source>
        <dbReference type="ARBA" id="ARBA00022759"/>
    </source>
</evidence>
<dbReference type="Pfam" id="PF02075">
    <property type="entry name" value="RuvC"/>
    <property type="match status" value="1"/>
</dbReference>
<protein>
    <recommendedName>
        <fullName evidence="13 14">Crossover junction endodeoxyribonuclease RuvC</fullName>
        <ecNumber evidence="13 14">3.1.21.10</ecNumber>
    </recommendedName>
    <alternativeName>
        <fullName evidence="13">Holliday junction nuclease RuvC</fullName>
    </alternativeName>
    <alternativeName>
        <fullName evidence="13">Holliday junction resolvase RuvC</fullName>
    </alternativeName>
</protein>
<dbReference type="GO" id="GO:0006281">
    <property type="term" value="P:DNA repair"/>
    <property type="evidence" value="ECO:0007669"/>
    <property type="project" value="UniProtKB-UniRule"/>
</dbReference>
<keyword evidence="8 13" id="KW-0460">Magnesium</keyword>
<dbReference type="InterPro" id="IPR036397">
    <property type="entry name" value="RNaseH_sf"/>
</dbReference>
<comment type="subunit">
    <text evidence="13">Homodimer which binds Holliday junction (HJ) DNA. The HJ becomes 2-fold symmetrical on binding to RuvC with unstacked arms; it has a different conformation from HJ DNA in complex with RuvA. In the full resolvosome a probable DNA-RuvA(4)-RuvB(12)-RuvC(2) complex forms which resolves the HJ.</text>
</comment>
<evidence type="ECO:0000256" key="4">
    <source>
        <dbReference type="ARBA" id="ARBA00022723"/>
    </source>
</evidence>
<dbReference type="FunFam" id="3.30.420.10:FF:000002">
    <property type="entry name" value="Crossover junction endodeoxyribonuclease RuvC"/>
    <property type="match status" value="1"/>
</dbReference>
<proteinExistence type="inferred from homology"/>
<dbReference type="GO" id="GO:0003677">
    <property type="term" value="F:DNA binding"/>
    <property type="evidence" value="ECO:0007669"/>
    <property type="project" value="UniProtKB-KW"/>
</dbReference>
<dbReference type="SUPFAM" id="SSF53098">
    <property type="entry name" value="Ribonuclease H-like"/>
    <property type="match status" value="1"/>
</dbReference>
<keyword evidence="7 13" id="KW-0378">Hydrolase</keyword>
<reference evidence="15 16" key="1">
    <citation type="submission" date="2015-10" db="EMBL/GenBank/DDBJ databases">
        <title>Metagenome-Assembled Genomes uncover a global brackish microbiome.</title>
        <authorList>
            <person name="Hugerth L.W."/>
            <person name="Larsson J."/>
            <person name="Alneberg J."/>
            <person name="Lindh M.V."/>
            <person name="Legrand C."/>
            <person name="Pinhassi J."/>
            <person name="Andersson A.F."/>
        </authorList>
    </citation>
    <scope>NUCLEOTIDE SEQUENCE [LARGE SCALE GENOMIC DNA]</scope>
    <source>
        <strain evidence="15">BACL18 MAG-120507-bin52</strain>
    </source>
</reference>
<gene>
    <name evidence="13" type="primary">ruvC</name>
    <name evidence="15" type="ORF">ABR82_02445</name>
</gene>
<dbReference type="PANTHER" id="PTHR30194:SF3">
    <property type="entry name" value="CROSSOVER JUNCTION ENDODEOXYRIBONUCLEASE RUVC"/>
    <property type="match status" value="1"/>
</dbReference>
<dbReference type="GO" id="GO:0006310">
    <property type="term" value="P:DNA recombination"/>
    <property type="evidence" value="ECO:0007669"/>
    <property type="project" value="UniProtKB-UniRule"/>
</dbReference>
<dbReference type="InterPro" id="IPR002176">
    <property type="entry name" value="X-over_junc_endoDNase_RuvC"/>
</dbReference>
<keyword evidence="2 13" id="KW-0963">Cytoplasm</keyword>
<dbReference type="EMBL" id="LIBO01000023">
    <property type="protein sequence ID" value="KRO62901.1"/>
    <property type="molecule type" value="Genomic_DNA"/>
</dbReference>
<comment type="caution">
    <text evidence="15">The sequence shown here is derived from an EMBL/GenBank/DDBJ whole genome shotgun (WGS) entry which is preliminary data.</text>
</comment>
<sequence>MRILALDPSLRATGYAILEGTAEKPAVLASGTIKNPASRPSQDCLLEIHDRLAEIISQHSPTALAIELIIYVQNTRTAVILGAARGAALLAAARGGLTIHEYPPKLVKKSATGKGAAKKEQVAFMTRALFGLRHNPAPDEADALAVGLTHLRRTAFSSRIVPAIS</sequence>
<evidence type="ECO:0000256" key="9">
    <source>
        <dbReference type="ARBA" id="ARBA00023125"/>
    </source>
</evidence>
<dbReference type="HAMAP" id="MF_00034">
    <property type="entry name" value="RuvC"/>
    <property type="match status" value="1"/>
</dbReference>
<dbReference type="NCBIfam" id="TIGR00228">
    <property type="entry name" value="ruvC"/>
    <property type="match status" value="1"/>
</dbReference>
<evidence type="ECO:0000256" key="12">
    <source>
        <dbReference type="ARBA" id="ARBA00029354"/>
    </source>
</evidence>
<evidence type="ECO:0000256" key="6">
    <source>
        <dbReference type="ARBA" id="ARBA00022763"/>
    </source>
</evidence>
<evidence type="ECO:0000256" key="7">
    <source>
        <dbReference type="ARBA" id="ARBA00022801"/>
    </source>
</evidence>
<dbReference type="InterPro" id="IPR012337">
    <property type="entry name" value="RNaseH-like_sf"/>
</dbReference>
<keyword evidence="11 13" id="KW-0234">DNA repair</keyword>
<evidence type="ECO:0000256" key="11">
    <source>
        <dbReference type="ARBA" id="ARBA00023204"/>
    </source>
</evidence>
<feature type="active site" evidence="13">
    <location>
        <position position="7"/>
    </location>
</feature>
<dbReference type="GO" id="GO:0048476">
    <property type="term" value="C:Holliday junction resolvase complex"/>
    <property type="evidence" value="ECO:0007669"/>
    <property type="project" value="UniProtKB-UniRule"/>
</dbReference>
<evidence type="ECO:0000256" key="1">
    <source>
        <dbReference type="ARBA" id="ARBA00009518"/>
    </source>
</evidence>
<dbReference type="PRINTS" id="PR00696">
    <property type="entry name" value="RSOLVASERUVC"/>
</dbReference>
<organism evidence="15 16">
    <name type="scientific">Verrucomicrobia subdivision 6 bacterium BACL9 MAG-120507-bin52</name>
    <dbReference type="NCBI Taxonomy" id="1655590"/>
    <lineage>
        <taxon>Bacteria</taxon>
        <taxon>Pseudomonadati</taxon>
        <taxon>Verrucomicrobiota</taxon>
        <taxon>Verrucomicrobiia</taxon>
        <taxon>Verrucomicrobiales</taxon>
        <taxon>Verrucomicrobia subdivision 6</taxon>
    </lineage>
</organism>
<dbReference type="CDD" id="cd16962">
    <property type="entry name" value="RuvC"/>
    <property type="match status" value="1"/>
</dbReference>
<keyword evidence="10 13" id="KW-0233">DNA recombination</keyword>
<keyword evidence="6 13" id="KW-0227">DNA damage</keyword>
<evidence type="ECO:0000313" key="16">
    <source>
        <dbReference type="Proteomes" id="UP000051269"/>
    </source>
</evidence>
<feature type="binding site" evidence="13">
    <location>
        <position position="67"/>
    </location>
    <ligand>
        <name>Mg(2+)</name>
        <dbReference type="ChEBI" id="CHEBI:18420"/>
        <label>2</label>
    </ligand>
</feature>
<feature type="active site" evidence="13">
    <location>
        <position position="139"/>
    </location>
</feature>
<dbReference type="Proteomes" id="UP000051269">
    <property type="component" value="Unassembled WGS sequence"/>
</dbReference>
<feature type="active site" evidence="13">
    <location>
        <position position="67"/>
    </location>
</feature>
<accession>A0A0R2RJW5</accession>
<comment type="catalytic activity">
    <reaction evidence="12 13">
        <text>Endonucleolytic cleavage at a junction such as a reciprocal single-stranded crossover between two homologous DNA duplexes (Holliday junction).</text>
        <dbReference type="EC" id="3.1.21.10"/>
    </reaction>
</comment>
<evidence type="ECO:0000256" key="3">
    <source>
        <dbReference type="ARBA" id="ARBA00022722"/>
    </source>
</evidence>
<comment type="subcellular location">
    <subcellularLocation>
        <location evidence="13">Cytoplasm</location>
    </subcellularLocation>
</comment>
<keyword evidence="5 13" id="KW-0255">Endonuclease</keyword>
<dbReference type="PANTHER" id="PTHR30194">
    <property type="entry name" value="CROSSOVER JUNCTION ENDODEOXYRIBONUCLEASE RUVC"/>
    <property type="match status" value="1"/>
</dbReference>
<dbReference type="GO" id="GO:0000287">
    <property type="term" value="F:magnesium ion binding"/>
    <property type="evidence" value="ECO:0007669"/>
    <property type="project" value="UniProtKB-UniRule"/>
</dbReference>
<name>A0A0R2RJW5_9BACT</name>
<evidence type="ECO:0000256" key="14">
    <source>
        <dbReference type="NCBIfam" id="TIGR00228"/>
    </source>
</evidence>